<name>A0AAE7JPT3_9BACT</name>
<dbReference type="Gene3D" id="3.40.50.2000">
    <property type="entry name" value="Glycogen Phosphorylase B"/>
    <property type="match status" value="2"/>
</dbReference>
<organism evidence="3 4">
    <name type="scientific">Campylobacter ureolyticus</name>
    <dbReference type="NCBI Taxonomy" id="827"/>
    <lineage>
        <taxon>Bacteria</taxon>
        <taxon>Pseudomonadati</taxon>
        <taxon>Campylobacterota</taxon>
        <taxon>Epsilonproteobacteria</taxon>
        <taxon>Campylobacterales</taxon>
        <taxon>Campylobacteraceae</taxon>
        <taxon>Campylobacter</taxon>
    </lineage>
</organism>
<evidence type="ECO:0000313" key="4">
    <source>
        <dbReference type="Proteomes" id="UP000509722"/>
    </source>
</evidence>
<evidence type="ECO:0000259" key="2">
    <source>
        <dbReference type="Pfam" id="PF13439"/>
    </source>
</evidence>
<feature type="domain" description="Glycosyl transferase family 1" evidence="1">
    <location>
        <begin position="170"/>
        <end position="322"/>
    </location>
</feature>
<dbReference type="AlphaFoldDB" id="A0AAE7JPT3"/>
<evidence type="ECO:0000259" key="1">
    <source>
        <dbReference type="Pfam" id="PF00534"/>
    </source>
</evidence>
<dbReference type="CDD" id="cd03819">
    <property type="entry name" value="GT4_WavL-like"/>
    <property type="match status" value="1"/>
</dbReference>
<dbReference type="Proteomes" id="UP000509722">
    <property type="component" value="Chromosome"/>
</dbReference>
<protein>
    <submittedName>
        <fullName evidence="3">Glycosyltransferase, family 1</fullName>
    </submittedName>
</protein>
<sequence>MKVVQILPELNEGGVERGVVELNREFVKNKIENFVITKGGKLAGIIEKDGGKVILHDVCSKNIFTAPVRILKLCKILKEIKPDIVHIRSRVPAWMVHFAKPKCKIISTVHGANSVNFYSKIMVKADRIIVPSNFIKEYIIKNFNVDESRISVIFRGVNLENFDATKFESKEKLRSEFGLKKDDFIISCVGRISNLKNIETIIKAIKILESKNVKLLVVGGVHSKRKKYFEFLKKLICKLDIKKSIIFLGSISEIAKIYALSDVVVSASIKPESFGRSVAEAIALNIPVVASNHGGVKDIIIEDVNGYFFAPLDEKELAQKILMAKDLKFDGYSYIKSKFSLEKMCNENLKIYKEVLNA</sequence>
<dbReference type="EMBL" id="CP053832">
    <property type="protein sequence ID" value="QKF84732.1"/>
    <property type="molecule type" value="Genomic_DNA"/>
</dbReference>
<dbReference type="InterPro" id="IPR028098">
    <property type="entry name" value="Glyco_trans_4-like_N"/>
</dbReference>
<gene>
    <name evidence="3" type="ORF">CURT_1274</name>
</gene>
<dbReference type="SUPFAM" id="SSF53756">
    <property type="entry name" value="UDP-Glycosyltransferase/glycogen phosphorylase"/>
    <property type="match status" value="1"/>
</dbReference>
<dbReference type="Pfam" id="PF00534">
    <property type="entry name" value="Glycos_transf_1"/>
    <property type="match status" value="1"/>
</dbReference>
<proteinExistence type="predicted"/>
<accession>A0AAE7JPT3</accession>
<dbReference type="PANTHER" id="PTHR45947:SF3">
    <property type="entry name" value="SULFOQUINOVOSYL TRANSFERASE SQD2"/>
    <property type="match status" value="1"/>
</dbReference>
<reference evidence="3 4" key="1">
    <citation type="submission" date="2020-05" db="EMBL/GenBank/DDBJ databases">
        <title>Complete genome sequencing of Campylobacter and Arcobacter type strains.</title>
        <authorList>
            <person name="Miller W.G."/>
            <person name="Yee E."/>
        </authorList>
    </citation>
    <scope>NUCLEOTIDE SEQUENCE [LARGE SCALE GENOMIC DNA]</scope>
    <source>
        <strain evidence="3 4">LMG 6451</strain>
    </source>
</reference>
<evidence type="ECO:0000313" key="3">
    <source>
        <dbReference type="EMBL" id="QKF84732.1"/>
    </source>
</evidence>
<dbReference type="RefSeq" id="WP_018712634.1">
    <property type="nucleotide sequence ID" value="NZ_CP053832.1"/>
</dbReference>
<dbReference type="PANTHER" id="PTHR45947">
    <property type="entry name" value="SULFOQUINOVOSYL TRANSFERASE SQD2"/>
    <property type="match status" value="1"/>
</dbReference>
<feature type="domain" description="Glycosyltransferase subfamily 4-like N-terminal" evidence="2">
    <location>
        <begin position="13"/>
        <end position="160"/>
    </location>
</feature>
<dbReference type="GO" id="GO:0016757">
    <property type="term" value="F:glycosyltransferase activity"/>
    <property type="evidence" value="ECO:0007669"/>
    <property type="project" value="InterPro"/>
</dbReference>
<dbReference type="Pfam" id="PF13439">
    <property type="entry name" value="Glyco_transf_4"/>
    <property type="match status" value="1"/>
</dbReference>
<dbReference type="GeneID" id="77176180"/>
<dbReference type="InterPro" id="IPR001296">
    <property type="entry name" value="Glyco_trans_1"/>
</dbReference>
<dbReference type="InterPro" id="IPR050194">
    <property type="entry name" value="Glycosyltransferase_grp1"/>
</dbReference>